<sequence length="131" mass="15544">MFIWVLGRRPTELILLYELDERSLQFEVISLDCRPLNARVKHNLRCTVFKNSIHWNIFDRFYFDFRFGCRFSMDSNSGFGLLRKLLSSLGVTFPCGSFDLRINRMLCIETSPTHTRKIVENIKTYNKNPKQ</sequence>
<protein>
    <submittedName>
        <fullName evidence="1">Uncharacterized protein</fullName>
    </submittedName>
</protein>
<accession>A0AAW1LKI6</accession>
<organism evidence="1 2">
    <name type="scientific">Saponaria officinalis</name>
    <name type="common">Common soapwort</name>
    <name type="synonym">Lychnis saponaria</name>
    <dbReference type="NCBI Taxonomy" id="3572"/>
    <lineage>
        <taxon>Eukaryota</taxon>
        <taxon>Viridiplantae</taxon>
        <taxon>Streptophyta</taxon>
        <taxon>Embryophyta</taxon>
        <taxon>Tracheophyta</taxon>
        <taxon>Spermatophyta</taxon>
        <taxon>Magnoliopsida</taxon>
        <taxon>eudicotyledons</taxon>
        <taxon>Gunneridae</taxon>
        <taxon>Pentapetalae</taxon>
        <taxon>Caryophyllales</taxon>
        <taxon>Caryophyllaceae</taxon>
        <taxon>Caryophylleae</taxon>
        <taxon>Saponaria</taxon>
    </lineage>
</organism>
<keyword evidence="2" id="KW-1185">Reference proteome</keyword>
<dbReference type="Proteomes" id="UP001443914">
    <property type="component" value="Unassembled WGS sequence"/>
</dbReference>
<dbReference type="EMBL" id="JBDFQZ010000004">
    <property type="protein sequence ID" value="KAK9734234.1"/>
    <property type="molecule type" value="Genomic_DNA"/>
</dbReference>
<evidence type="ECO:0000313" key="1">
    <source>
        <dbReference type="EMBL" id="KAK9734234.1"/>
    </source>
</evidence>
<comment type="caution">
    <text evidence="1">The sequence shown here is derived from an EMBL/GenBank/DDBJ whole genome shotgun (WGS) entry which is preliminary data.</text>
</comment>
<dbReference type="AlphaFoldDB" id="A0AAW1LKI6"/>
<gene>
    <name evidence="1" type="ORF">RND81_04G124900</name>
</gene>
<proteinExistence type="predicted"/>
<name>A0AAW1LKI6_SAPOF</name>
<reference evidence="1" key="1">
    <citation type="submission" date="2024-03" db="EMBL/GenBank/DDBJ databases">
        <title>WGS assembly of Saponaria officinalis var. Norfolk2.</title>
        <authorList>
            <person name="Jenkins J."/>
            <person name="Shu S."/>
            <person name="Grimwood J."/>
            <person name="Barry K."/>
            <person name="Goodstein D."/>
            <person name="Schmutz J."/>
            <person name="Leebens-Mack J."/>
            <person name="Osbourn A."/>
        </authorList>
    </citation>
    <scope>NUCLEOTIDE SEQUENCE [LARGE SCALE GENOMIC DNA]</scope>
    <source>
        <strain evidence="1">JIC</strain>
    </source>
</reference>
<evidence type="ECO:0000313" key="2">
    <source>
        <dbReference type="Proteomes" id="UP001443914"/>
    </source>
</evidence>